<feature type="domain" description="Heterokaryon incompatibility" evidence="1">
    <location>
        <begin position="62"/>
        <end position="106"/>
    </location>
</feature>
<evidence type="ECO:0000313" key="3">
    <source>
        <dbReference type="Proteomes" id="UP000800200"/>
    </source>
</evidence>
<name>A0A6A6EAY5_9PEZI</name>
<dbReference type="AlphaFoldDB" id="A0A6A6EAY5"/>
<dbReference type="PANTHER" id="PTHR33112">
    <property type="entry name" value="DOMAIN PROTEIN, PUTATIVE-RELATED"/>
    <property type="match status" value="1"/>
</dbReference>
<dbReference type="OrthoDB" id="5428863at2759"/>
<reference evidence="2" key="1">
    <citation type="journal article" date="2020" name="Stud. Mycol.">
        <title>101 Dothideomycetes genomes: a test case for predicting lifestyles and emergence of pathogens.</title>
        <authorList>
            <person name="Haridas S."/>
            <person name="Albert R."/>
            <person name="Binder M."/>
            <person name="Bloem J."/>
            <person name="Labutti K."/>
            <person name="Salamov A."/>
            <person name="Andreopoulos B."/>
            <person name="Baker S."/>
            <person name="Barry K."/>
            <person name="Bills G."/>
            <person name="Bluhm B."/>
            <person name="Cannon C."/>
            <person name="Castanera R."/>
            <person name="Culley D."/>
            <person name="Daum C."/>
            <person name="Ezra D."/>
            <person name="Gonzalez J."/>
            <person name="Henrissat B."/>
            <person name="Kuo A."/>
            <person name="Liang C."/>
            <person name="Lipzen A."/>
            <person name="Lutzoni F."/>
            <person name="Magnuson J."/>
            <person name="Mondo S."/>
            <person name="Nolan M."/>
            <person name="Ohm R."/>
            <person name="Pangilinan J."/>
            <person name="Park H.-J."/>
            <person name="Ramirez L."/>
            <person name="Alfaro M."/>
            <person name="Sun H."/>
            <person name="Tritt A."/>
            <person name="Yoshinaga Y."/>
            <person name="Zwiers L.-H."/>
            <person name="Turgeon B."/>
            <person name="Goodwin S."/>
            <person name="Spatafora J."/>
            <person name="Crous P."/>
            <person name="Grigoriev I."/>
        </authorList>
    </citation>
    <scope>NUCLEOTIDE SEQUENCE</scope>
    <source>
        <strain evidence="2">CBS 207.26</strain>
    </source>
</reference>
<dbReference type="InterPro" id="IPR010730">
    <property type="entry name" value="HET"/>
</dbReference>
<gene>
    <name evidence="2" type="ORF">K469DRAFT_704247</name>
</gene>
<accession>A0A6A6EAY5</accession>
<dbReference type="Pfam" id="PF06985">
    <property type="entry name" value="HET"/>
    <property type="match status" value="1"/>
</dbReference>
<dbReference type="EMBL" id="ML994625">
    <property type="protein sequence ID" value="KAF2187962.1"/>
    <property type="molecule type" value="Genomic_DNA"/>
</dbReference>
<keyword evidence="3" id="KW-1185">Reference proteome</keyword>
<dbReference type="Proteomes" id="UP000800200">
    <property type="component" value="Unassembled WGS sequence"/>
</dbReference>
<protein>
    <recommendedName>
        <fullName evidence="1">Heterokaryon incompatibility domain-containing protein</fullName>
    </recommendedName>
</protein>
<proteinExistence type="predicted"/>
<evidence type="ECO:0000259" key="1">
    <source>
        <dbReference type="Pfam" id="PF06985"/>
    </source>
</evidence>
<organism evidence="2 3">
    <name type="scientific">Zopfia rhizophila CBS 207.26</name>
    <dbReference type="NCBI Taxonomy" id="1314779"/>
    <lineage>
        <taxon>Eukaryota</taxon>
        <taxon>Fungi</taxon>
        <taxon>Dikarya</taxon>
        <taxon>Ascomycota</taxon>
        <taxon>Pezizomycotina</taxon>
        <taxon>Dothideomycetes</taxon>
        <taxon>Dothideomycetes incertae sedis</taxon>
        <taxon>Zopfiaceae</taxon>
        <taxon>Zopfia</taxon>
    </lineage>
</organism>
<evidence type="ECO:0000313" key="2">
    <source>
        <dbReference type="EMBL" id="KAF2187962.1"/>
    </source>
</evidence>
<sequence length="106" mass="12039">MEYPKVHLVGKRPDYTLIKGWLEHCTQHHFNCQPHQSTDLERISVVDVWRRVIVPLPSNGKYLALSYVWGSVHQPACSTGESLPSQLPKTIEDSITVVRALGQSYL</sequence>
<dbReference type="PANTHER" id="PTHR33112:SF16">
    <property type="entry name" value="HETEROKARYON INCOMPATIBILITY DOMAIN-CONTAINING PROTEIN"/>
    <property type="match status" value="1"/>
</dbReference>